<dbReference type="Gene3D" id="2.60.120.260">
    <property type="entry name" value="Galactose-binding domain-like"/>
    <property type="match status" value="1"/>
</dbReference>
<proteinExistence type="predicted"/>
<evidence type="ECO:0000259" key="4">
    <source>
        <dbReference type="Pfam" id="PF08530"/>
    </source>
</evidence>
<feature type="signal peptide" evidence="2">
    <location>
        <begin position="1"/>
        <end position="22"/>
    </location>
</feature>
<dbReference type="EMBL" id="LVYD01000058">
    <property type="protein sequence ID" value="OQP61165.1"/>
    <property type="molecule type" value="Genomic_DNA"/>
</dbReference>
<gene>
    <name evidence="5" type="ORF">A3860_05465</name>
</gene>
<name>A0A1V9FS29_9BACT</name>
<dbReference type="RefSeq" id="WP_081151532.1">
    <property type="nucleotide sequence ID" value="NZ_LVYD01000058.1"/>
</dbReference>
<accession>A0A1V9FS29</accession>
<evidence type="ECO:0000256" key="2">
    <source>
        <dbReference type="SAM" id="SignalP"/>
    </source>
</evidence>
<evidence type="ECO:0000313" key="6">
    <source>
        <dbReference type="Proteomes" id="UP000192796"/>
    </source>
</evidence>
<evidence type="ECO:0000313" key="5">
    <source>
        <dbReference type="EMBL" id="OQP61165.1"/>
    </source>
</evidence>
<feature type="chain" id="PRO_5013026144" evidence="2">
    <location>
        <begin position="23"/>
        <end position="573"/>
    </location>
</feature>
<comment type="caution">
    <text evidence="5">The sequence shown here is derived from an EMBL/GenBank/DDBJ whole genome shotgun (WGS) entry which is preliminary data.</text>
</comment>
<keyword evidence="1" id="KW-0378">Hydrolase</keyword>
<dbReference type="NCBIfam" id="TIGR00976">
    <property type="entry name" value="CocE_NonD"/>
    <property type="match status" value="1"/>
</dbReference>
<dbReference type="InterPro" id="IPR029058">
    <property type="entry name" value="AB_hydrolase_fold"/>
</dbReference>
<dbReference type="InterPro" id="IPR008979">
    <property type="entry name" value="Galactose-bd-like_sf"/>
</dbReference>
<dbReference type="Pfam" id="PF02129">
    <property type="entry name" value="Peptidase_S15"/>
    <property type="match status" value="1"/>
</dbReference>
<dbReference type="InterPro" id="IPR005674">
    <property type="entry name" value="CocE/Ser_esterase"/>
</dbReference>
<dbReference type="Pfam" id="PF08530">
    <property type="entry name" value="PepX_C"/>
    <property type="match status" value="1"/>
</dbReference>
<feature type="domain" description="Xaa-Pro dipeptidyl-peptidase C-terminal" evidence="4">
    <location>
        <begin position="350"/>
        <end position="547"/>
    </location>
</feature>
<dbReference type="SUPFAM" id="SSF53474">
    <property type="entry name" value="alpha/beta-Hydrolases"/>
    <property type="match status" value="1"/>
</dbReference>
<dbReference type="OrthoDB" id="319764at2"/>
<dbReference type="Gene3D" id="1.10.3020.10">
    <property type="entry name" value="alpha-amino acid ester hydrolase ( Helical cap domain)"/>
    <property type="match status" value="1"/>
</dbReference>
<organism evidence="5 6">
    <name type="scientific">Niastella vici</name>
    <dbReference type="NCBI Taxonomy" id="1703345"/>
    <lineage>
        <taxon>Bacteria</taxon>
        <taxon>Pseudomonadati</taxon>
        <taxon>Bacteroidota</taxon>
        <taxon>Chitinophagia</taxon>
        <taxon>Chitinophagales</taxon>
        <taxon>Chitinophagaceae</taxon>
        <taxon>Niastella</taxon>
    </lineage>
</organism>
<dbReference type="STRING" id="1703345.A3860_05465"/>
<dbReference type="GO" id="GO:0008239">
    <property type="term" value="F:dipeptidyl-peptidase activity"/>
    <property type="evidence" value="ECO:0007669"/>
    <property type="project" value="InterPro"/>
</dbReference>
<keyword evidence="6" id="KW-1185">Reference proteome</keyword>
<evidence type="ECO:0000256" key="1">
    <source>
        <dbReference type="ARBA" id="ARBA00022801"/>
    </source>
</evidence>
<reference evidence="5 6" key="1">
    <citation type="submission" date="2016-03" db="EMBL/GenBank/DDBJ databases">
        <title>Niastella vici sp. nov., isolated from farmland soil.</title>
        <authorList>
            <person name="Chen L."/>
            <person name="Wang D."/>
            <person name="Yang S."/>
            <person name="Wang G."/>
        </authorList>
    </citation>
    <scope>NUCLEOTIDE SEQUENCE [LARGE SCALE GENOMIC DNA]</scope>
    <source>
        <strain evidence="5 6">DJ57</strain>
    </source>
</reference>
<feature type="domain" description="Xaa-Pro dipeptidyl-peptidase-like" evidence="3">
    <location>
        <begin position="39"/>
        <end position="299"/>
    </location>
</feature>
<dbReference type="SUPFAM" id="SSF49785">
    <property type="entry name" value="Galactose-binding domain-like"/>
    <property type="match status" value="1"/>
</dbReference>
<dbReference type="AlphaFoldDB" id="A0A1V9FS29"/>
<dbReference type="Gene3D" id="3.40.50.1820">
    <property type="entry name" value="alpha/beta hydrolase"/>
    <property type="match status" value="1"/>
</dbReference>
<protein>
    <submittedName>
        <fullName evidence="5">Peptidase S15</fullName>
    </submittedName>
</protein>
<dbReference type="Proteomes" id="UP000192796">
    <property type="component" value="Unassembled WGS sequence"/>
</dbReference>
<dbReference type="InterPro" id="IPR013736">
    <property type="entry name" value="Xaa-Pro_dipept_C"/>
</dbReference>
<keyword evidence="2" id="KW-0732">Signal</keyword>
<sequence>MKISFTMLLVCMHLFVCTSAQQDTSRYLIDTSVLIQTKDGATLSAIVVRDKAVTTPQPAALFFSIYANEQYSLNEAMQSAAHGYVGVAADARGKRLGLDSIAPYEVEAKDVTAVIDWISKQPWCNGKVGMYGGSYAGFAQWAATKYMHPALKTIVPYVAAIPGLGLPMENNVFLNANYGWAFYVTSNKYLDNTTYNDRQRWRSLQINWYESGVPYRKIDSIDGTPNNWLQRWLQHPAYDEYWQQMVPYKQEYARINIPVLSITGYYDDGQISAIHYLKEHYKYNKAANHYLIIGPYDHFGAQRGGVPVLRDYAVDSIALINTREITYQWLDYILKHGKKPALLQDKINFEVMGANEWKHAPSLEKMHNELLTLYLTDLRSGNHYQLSSKKPARQGYLQQQVNFADRNTTNNNEYYPFPIIVPELADTTGLYFITEPFSKPFSINGAFWGELKASINKMDMDIGVSLYEIMPNGNYFHLSYFLGRASYANDMSKRILLTPGKITAIPFNRTRMVSRQISRGSRLLVVLNINKNPQAQINYGTGQEVNNESISDAKELLQIKWYNNSYIKIPVWR</sequence>
<evidence type="ECO:0000259" key="3">
    <source>
        <dbReference type="Pfam" id="PF02129"/>
    </source>
</evidence>
<dbReference type="InterPro" id="IPR000383">
    <property type="entry name" value="Xaa-Pro-like_dom"/>
</dbReference>